<proteinExistence type="predicted"/>
<sequence>MSHEKLTYSGTECNNYLYFSFDAEYFDTEKITAELNIEPTYVMIKKEPVPKSTAWEYRIDAGNKIDLESYLQQLIDIFEPKVEIINGLKSKYDLTTRIQFVVDIDINPESSTPYFGLNKRAVDFLAKTGTEVDFALYKADTIGLLQKSDE</sequence>
<name>A0A1B8U2Z6_9FLAO</name>
<evidence type="ECO:0008006" key="3">
    <source>
        <dbReference type="Google" id="ProtNLM"/>
    </source>
</evidence>
<dbReference type="OrthoDB" id="893918at2"/>
<comment type="caution">
    <text evidence="1">The sequence shown here is derived from an EMBL/GenBank/DDBJ whole genome shotgun (WGS) entry which is preliminary data.</text>
</comment>
<dbReference type="InterPro" id="IPR025459">
    <property type="entry name" value="DUF4279"/>
</dbReference>
<dbReference type="Pfam" id="PF14106">
    <property type="entry name" value="DUF4279"/>
    <property type="match status" value="1"/>
</dbReference>
<dbReference type="RefSeq" id="WP_068359595.1">
    <property type="nucleotide sequence ID" value="NZ_CP019337.1"/>
</dbReference>
<dbReference type="KEGG" id="prn:BW723_15920"/>
<evidence type="ECO:0000313" key="1">
    <source>
        <dbReference type="EMBL" id="OBY66244.1"/>
    </source>
</evidence>
<dbReference type="EMBL" id="LSFL01000017">
    <property type="protein sequence ID" value="OBY66244.1"/>
    <property type="molecule type" value="Genomic_DNA"/>
</dbReference>
<organism evidence="1 2">
    <name type="scientific">Polaribacter reichenbachii</name>
    <dbReference type="NCBI Taxonomy" id="996801"/>
    <lineage>
        <taxon>Bacteria</taxon>
        <taxon>Pseudomonadati</taxon>
        <taxon>Bacteroidota</taxon>
        <taxon>Flavobacteriia</taxon>
        <taxon>Flavobacteriales</taxon>
        <taxon>Flavobacteriaceae</taxon>
    </lineage>
</organism>
<evidence type="ECO:0000313" key="2">
    <source>
        <dbReference type="Proteomes" id="UP000092612"/>
    </source>
</evidence>
<protein>
    <recommendedName>
        <fullName evidence="3">DUF4279 domain-containing protein</fullName>
    </recommendedName>
</protein>
<accession>A0A1B8U2Z6</accession>
<gene>
    <name evidence="1" type="ORF">LPB301_07015</name>
</gene>
<keyword evidence="2" id="KW-1185">Reference proteome</keyword>
<dbReference type="AlphaFoldDB" id="A0A1B8U2Z6"/>
<dbReference type="Proteomes" id="UP000092612">
    <property type="component" value="Unassembled WGS sequence"/>
</dbReference>
<reference evidence="2" key="1">
    <citation type="submission" date="2016-02" db="EMBL/GenBank/DDBJ databases">
        <title>Paenibacillus sp. LPB0068, isolated from Crassostrea gigas.</title>
        <authorList>
            <person name="Shin S.-K."/>
            <person name="Yi H."/>
        </authorList>
    </citation>
    <scope>NUCLEOTIDE SEQUENCE [LARGE SCALE GENOMIC DNA]</scope>
    <source>
        <strain evidence="2">KCTC 23969</strain>
    </source>
</reference>
<dbReference type="STRING" id="996801.BW723_15920"/>